<evidence type="ECO:0000313" key="1">
    <source>
        <dbReference type="EMBL" id="GES99175.1"/>
    </source>
</evidence>
<protein>
    <recommendedName>
        <fullName evidence="3">F-box domain-containing protein</fullName>
    </recommendedName>
</protein>
<reference evidence="1" key="1">
    <citation type="submission" date="2019-10" db="EMBL/GenBank/DDBJ databases">
        <title>Conservation and host-specific expression of non-tandemly repeated heterogenous ribosome RNA gene in arbuscular mycorrhizal fungi.</title>
        <authorList>
            <person name="Maeda T."/>
            <person name="Kobayashi Y."/>
            <person name="Nakagawa T."/>
            <person name="Ezawa T."/>
            <person name="Yamaguchi K."/>
            <person name="Bino T."/>
            <person name="Nishimoto Y."/>
            <person name="Shigenobu S."/>
            <person name="Kawaguchi M."/>
        </authorList>
    </citation>
    <scope>NUCLEOTIDE SEQUENCE</scope>
    <source>
        <strain evidence="1">HR1</strain>
    </source>
</reference>
<evidence type="ECO:0008006" key="3">
    <source>
        <dbReference type="Google" id="ProtNLM"/>
    </source>
</evidence>
<gene>
    <name evidence="1" type="ORF">RCL2_002568800</name>
</gene>
<dbReference type="InterPro" id="IPR036047">
    <property type="entry name" value="F-box-like_dom_sf"/>
</dbReference>
<evidence type="ECO:0000313" key="2">
    <source>
        <dbReference type="Proteomes" id="UP000615446"/>
    </source>
</evidence>
<dbReference type="SUPFAM" id="SSF81383">
    <property type="entry name" value="F-box domain"/>
    <property type="match status" value="1"/>
</dbReference>
<dbReference type="EMBL" id="BLAL01000278">
    <property type="protein sequence ID" value="GES99175.1"/>
    <property type="molecule type" value="Genomic_DNA"/>
</dbReference>
<dbReference type="OrthoDB" id="2339173at2759"/>
<name>A0A8H3M6Y3_9GLOM</name>
<dbReference type="Proteomes" id="UP000615446">
    <property type="component" value="Unassembled WGS sequence"/>
</dbReference>
<sequence length="105" mass="12362">MELDEDVLFLIFEELQNDAKSLHSCLLVNRSWCVTAIPVLWRDPEKYFKTVNPKRIKKLSNVIFLHLSEESRNILNDQGIKNPIITGKYQQPAFNYINLTRMLKI</sequence>
<accession>A0A8H3M6Y3</accession>
<dbReference type="AlphaFoldDB" id="A0A8H3M6Y3"/>
<organism evidence="1 2">
    <name type="scientific">Rhizophagus clarus</name>
    <dbReference type="NCBI Taxonomy" id="94130"/>
    <lineage>
        <taxon>Eukaryota</taxon>
        <taxon>Fungi</taxon>
        <taxon>Fungi incertae sedis</taxon>
        <taxon>Mucoromycota</taxon>
        <taxon>Glomeromycotina</taxon>
        <taxon>Glomeromycetes</taxon>
        <taxon>Glomerales</taxon>
        <taxon>Glomeraceae</taxon>
        <taxon>Rhizophagus</taxon>
    </lineage>
</organism>
<comment type="caution">
    <text evidence="1">The sequence shown here is derived from an EMBL/GenBank/DDBJ whole genome shotgun (WGS) entry which is preliminary data.</text>
</comment>
<proteinExistence type="predicted"/>